<dbReference type="Proteomes" id="UP000053328">
    <property type="component" value="Unassembled WGS sequence"/>
</dbReference>
<dbReference type="PANTHER" id="PTHR15503:SF22">
    <property type="entry name" value="TRANSPOSON TY3-I GAG POLYPROTEIN"/>
    <property type="match status" value="1"/>
</dbReference>
<evidence type="ECO:0000313" key="5">
    <source>
        <dbReference type="Proteomes" id="UP000053328"/>
    </source>
</evidence>
<feature type="compositionally biased region" description="Basic residues" evidence="2">
    <location>
        <begin position="13"/>
        <end position="22"/>
    </location>
</feature>
<dbReference type="Gene3D" id="4.10.60.10">
    <property type="entry name" value="Zinc finger, CCHC-type"/>
    <property type="match status" value="1"/>
</dbReference>
<dbReference type="Pfam" id="PF00098">
    <property type="entry name" value="zf-CCHC"/>
    <property type="match status" value="1"/>
</dbReference>
<feature type="region of interest" description="Disordered" evidence="2">
    <location>
        <begin position="564"/>
        <end position="586"/>
    </location>
</feature>
<dbReference type="RefSeq" id="XP_016231952.1">
    <property type="nucleotide sequence ID" value="XM_016383329.1"/>
</dbReference>
<keyword evidence="1" id="KW-0863">Zinc-finger</keyword>
<feature type="domain" description="CCHC-type" evidence="3">
    <location>
        <begin position="413"/>
        <end position="426"/>
    </location>
</feature>
<dbReference type="VEuPathDB" id="FungiDB:PV08_09008"/>
<dbReference type="EMBL" id="KN847498">
    <property type="protein sequence ID" value="KIW11736.1"/>
    <property type="molecule type" value="Genomic_DNA"/>
</dbReference>
<dbReference type="PROSITE" id="PS50158">
    <property type="entry name" value="ZF_CCHC"/>
    <property type="match status" value="1"/>
</dbReference>
<name>A0A0D1Y9T5_9EURO</name>
<dbReference type="InterPro" id="IPR001878">
    <property type="entry name" value="Znf_CCHC"/>
</dbReference>
<proteinExistence type="predicted"/>
<feature type="compositionally biased region" description="Basic and acidic residues" evidence="2">
    <location>
        <begin position="1"/>
        <end position="12"/>
    </location>
</feature>
<dbReference type="AlphaFoldDB" id="A0A0D1Y9T5"/>
<feature type="region of interest" description="Disordered" evidence="2">
    <location>
        <begin position="1"/>
        <end position="57"/>
    </location>
</feature>
<evidence type="ECO:0000256" key="2">
    <source>
        <dbReference type="SAM" id="MobiDB-lite"/>
    </source>
</evidence>
<dbReference type="GeneID" id="27336091"/>
<gene>
    <name evidence="4" type="ORF">PV08_09008</name>
</gene>
<evidence type="ECO:0000256" key="1">
    <source>
        <dbReference type="PROSITE-ProRule" id="PRU00047"/>
    </source>
</evidence>
<dbReference type="SUPFAM" id="SSF57756">
    <property type="entry name" value="Retrovirus zinc finger-like domains"/>
    <property type="match status" value="1"/>
</dbReference>
<dbReference type="PANTHER" id="PTHR15503">
    <property type="entry name" value="LDOC1 RELATED"/>
    <property type="match status" value="1"/>
</dbReference>
<feature type="compositionally biased region" description="Basic and acidic residues" evidence="2">
    <location>
        <begin position="575"/>
        <end position="586"/>
    </location>
</feature>
<keyword evidence="5" id="KW-1185">Reference proteome</keyword>
<feature type="region of interest" description="Disordered" evidence="2">
    <location>
        <begin position="476"/>
        <end position="520"/>
    </location>
</feature>
<dbReference type="OrthoDB" id="4369586at2759"/>
<dbReference type="GO" id="GO:0008270">
    <property type="term" value="F:zinc ion binding"/>
    <property type="evidence" value="ECO:0007669"/>
    <property type="project" value="UniProtKB-KW"/>
</dbReference>
<dbReference type="SMART" id="SM00343">
    <property type="entry name" value="ZnF_C2HC"/>
    <property type="match status" value="1"/>
</dbReference>
<dbReference type="HOGENOM" id="CLU_312600_0_0_1"/>
<dbReference type="InterPro" id="IPR036875">
    <property type="entry name" value="Znf_CCHC_sf"/>
</dbReference>
<feature type="compositionally biased region" description="Basic residues" evidence="2">
    <location>
        <begin position="387"/>
        <end position="396"/>
    </location>
</feature>
<keyword evidence="1" id="KW-0479">Metal-binding</keyword>
<dbReference type="Pfam" id="PF03732">
    <property type="entry name" value="Retrotrans_gag"/>
    <property type="match status" value="1"/>
</dbReference>
<evidence type="ECO:0000313" key="4">
    <source>
        <dbReference type="EMBL" id="KIW11736.1"/>
    </source>
</evidence>
<feature type="compositionally biased region" description="Basic and acidic residues" evidence="2">
    <location>
        <begin position="41"/>
        <end position="55"/>
    </location>
</feature>
<evidence type="ECO:0000259" key="3">
    <source>
        <dbReference type="PROSITE" id="PS50158"/>
    </source>
</evidence>
<accession>A0A0D1Y9T5</accession>
<reference evidence="4 5" key="1">
    <citation type="submission" date="2015-01" db="EMBL/GenBank/DDBJ databases">
        <title>The Genome Sequence of Exophiala spinifera CBS89968.</title>
        <authorList>
            <consortium name="The Broad Institute Genomics Platform"/>
            <person name="Cuomo C."/>
            <person name="de Hoog S."/>
            <person name="Gorbushina A."/>
            <person name="Stielow B."/>
            <person name="Teixiera M."/>
            <person name="Abouelleil A."/>
            <person name="Chapman S.B."/>
            <person name="Priest M."/>
            <person name="Young S.K."/>
            <person name="Wortman J."/>
            <person name="Nusbaum C."/>
            <person name="Birren B."/>
        </authorList>
    </citation>
    <scope>NUCLEOTIDE SEQUENCE [LARGE SCALE GENOMIC DNA]</scope>
    <source>
        <strain evidence="4 5">CBS 89968</strain>
    </source>
</reference>
<dbReference type="GO" id="GO:0003676">
    <property type="term" value="F:nucleic acid binding"/>
    <property type="evidence" value="ECO:0007669"/>
    <property type="project" value="InterPro"/>
</dbReference>
<dbReference type="STRING" id="91928.A0A0D1Y9T5"/>
<keyword evidence="1" id="KW-0862">Zinc</keyword>
<dbReference type="InterPro" id="IPR005162">
    <property type="entry name" value="Retrotrans_gag_dom"/>
</dbReference>
<dbReference type="InterPro" id="IPR032567">
    <property type="entry name" value="RTL1-rel"/>
</dbReference>
<protein>
    <recommendedName>
        <fullName evidence="3">CCHC-type domain-containing protein</fullName>
    </recommendedName>
</protein>
<sequence>MATENEKGTTRKSERRSRRSRQQHGLPTPDGTPAPETGRIMAEKEREEREERESTRVGTLSAIIETPHEVLLAAPSGAPVDNGTQNHQAADETALVPTEEQISLVQHVENCDPQDYQKMFGFKPTGNVRKDKENMVNLFRRQGSRLHPDFNKAKGADQAFESEFGQMSDTYITDLLLVACRTAEEHDVPDDEIDEVRTWDGEELPELRLSDDGKWTEKADATDGVEIPEPTEDRVLYAALNMKGPAFHWFEPIVMDHLTSPEALKDDETKEIFASFNVFVQKLKQIFGTPGEEQAASQRIHHLKQTGSAANYYALFKRLEAKLDWEDNAYAAAYYNGLIEIDNWLYERRLEKKGYRGRTGGPFNGNKGSSRSYGDPMDLDAMERGRSSRPKGKFQRKGPSNKERERRKKENLCYNCGKSGHRAKECGTKPLGLHMMQARTGAGEKKADTPAKIWMKRFGEGVAEMSAMVQTRKAEFQAALESSDEEPEQASNVSKAQKGMPEGTQTEGATPGPPPRTDGEEVAAIAGTFPSSREQDKEAEETTDKHSFMSWCFRYEDGCAIHHPNTGDSGWFPSRNKDKSPRKPRERQIANWDEEDIIDHMGENKYLLGIMRIGYGVAEVETKYWSKDSEGRTIFDPDCKDAPRQGPKVVVLERCFGCWDSKTHTHDSGGRRYDFPFEDKDELLVDEFDLDIAELYRITHKDHQAVMATTSYWIQVDGKPMFRPFSAKRVELRTVQMRICNDHECEDEGEGKHTHDIWGNTQLHVFLDEDEDDDMPSSGKNDEGCTSATPRETAAYRHANKYRVVSNHCNIAVLETQYWATRPCESWCLPGCKGDHKRFNPFGDPEKKTEMVPIIACDDWACHDWPHSHDVLGLDEFVPIRRKDEEAVSGGNRKRRRVVPWLQSRGYPYETLVLLRRTYPGNASRQQRIPSGPRRYPD</sequence>
<organism evidence="4 5">
    <name type="scientific">Exophiala spinifera</name>
    <dbReference type="NCBI Taxonomy" id="91928"/>
    <lineage>
        <taxon>Eukaryota</taxon>
        <taxon>Fungi</taxon>
        <taxon>Dikarya</taxon>
        <taxon>Ascomycota</taxon>
        <taxon>Pezizomycotina</taxon>
        <taxon>Eurotiomycetes</taxon>
        <taxon>Chaetothyriomycetidae</taxon>
        <taxon>Chaetothyriales</taxon>
        <taxon>Herpotrichiellaceae</taxon>
        <taxon>Exophiala</taxon>
    </lineage>
</organism>
<feature type="region of interest" description="Disordered" evidence="2">
    <location>
        <begin position="356"/>
        <end position="408"/>
    </location>
</feature>